<feature type="region of interest" description="Disordered" evidence="1">
    <location>
        <begin position="123"/>
        <end position="147"/>
    </location>
</feature>
<evidence type="ECO:0008006" key="4">
    <source>
        <dbReference type="Google" id="ProtNLM"/>
    </source>
</evidence>
<name>A0A2N9F3K3_FAGSY</name>
<feature type="signal peptide" evidence="2">
    <location>
        <begin position="1"/>
        <end position="16"/>
    </location>
</feature>
<dbReference type="SUPFAM" id="SSF49562">
    <property type="entry name" value="C2 domain (Calcium/lipid-binding domain, CaLB)"/>
    <property type="match status" value="1"/>
</dbReference>
<evidence type="ECO:0000256" key="2">
    <source>
        <dbReference type="SAM" id="SignalP"/>
    </source>
</evidence>
<dbReference type="AlphaFoldDB" id="A0A2N9F3K3"/>
<dbReference type="EMBL" id="OIVN01000515">
    <property type="protein sequence ID" value="SPC81451.1"/>
    <property type="molecule type" value="Genomic_DNA"/>
</dbReference>
<feature type="chain" id="PRO_5014802662" description="C2 domain-containing protein" evidence="2">
    <location>
        <begin position="17"/>
        <end position="147"/>
    </location>
</feature>
<dbReference type="PANTHER" id="PTHR31425:SF36">
    <property type="entry name" value="PROTEIN QUIRKY"/>
    <property type="match status" value="1"/>
</dbReference>
<evidence type="ECO:0000256" key="1">
    <source>
        <dbReference type="SAM" id="MobiDB-lite"/>
    </source>
</evidence>
<gene>
    <name evidence="3" type="ORF">FSB_LOCUS9333</name>
</gene>
<dbReference type="InterPro" id="IPR047259">
    <property type="entry name" value="QUIRKY-like"/>
</dbReference>
<organism evidence="3">
    <name type="scientific">Fagus sylvatica</name>
    <name type="common">Beechnut</name>
    <dbReference type="NCBI Taxonomy" id="28930"/>
    <lineage>
        <taxon>Eukaryota</taxon>
        <taxon>Viridiplantae</taxon>
        <taxon>Streptophyta</taxon>
        <taxon>Embryophyta</taxon>
        <taxon>Tracheophyta</taxon>
        <taxon>Spermatophyta</taxon>
        <taxon>Magnoliopsida</taxon>
        <taxon>eudicotyledons</taxon>
        <taxon>Gunneridae</taxon>
        <taxon>Pentapetalae</taxon>
        <taxon>rosids</taxon>
        <taxon>fabids</taxon>
        <taxon>Fagales</taxon>
        <taxon>Fagaceae</taxon>
        <taxon>Fagus</taxon>
    </lineage>
</organism>
<reference evidence="3" key="1">
    <citation type="submission" date="2018-02" db="EMBL/GenBank/DDBJ databases">
        <authorList>
            <person name="Cohen D.B."/>
            <person name="Kent A.D."/>
        </authorList>
    </citation>
    <scope>NUCLEOTIDE SEQUENCE</scope>
</reference>
<dbReference type="Gene3D" id="2.60.40.150">
    <property type="entry name" value="C2 domain"/>
    <property type="match status" value="1"/>
</dbReference>
<protein>
    <recommendedName>
        <fullName evidence="4">C2 domain-containing protein</fullName>
    </recommendedName>
</protein>
<keyword evidence="2" id="KW-0732">Signal</keyword>
<accession>A0A2N9F3K3</accession>
<dbReference type="PANTHER" id="PTHR31425">
    <property type="entry name" value="PHOSPHORIBOSYLANTHRANILATE TRANSFERASE ISOFORM 1"/>
    <property type="match status" value="1"/>
</dbReference>
<proteinExistence type="predicted"/>
<dbReference type="InterPro" id="IPR035892">
    <property type="entry name" value="C2_domain_sf"/>
</dbReference>
<evidence type="ECO:0000313" key="3">
    <source>
        <dbReference type="EMBL" id="SPC81451.1"/>
    </source>
</evidence>
<sequence length="147" mass="15866">MWVTVLLLLLSLLVFALRKNRPDSASATLEISIWDLSSEQFLGGVCLDLSNVPVRDPLDSPLALQWYRLEGVATDQHGGVSGDIRLAIWIGTQADDAFPEAWHSDVPYLGVTVIEAVVSESYSDRSSGPSHCSEFASIDGTGNSSES</sequence>